<feature type="signal peptide" evidence="2">
    <location>
        <begin position="1"/>
        <end position="18"/>
    </location>
</feature>
<reference evidence="3 4" key="1">
    <citation type="journal article" date="2013" name="PLoS Genet.">
        <title>Comparative genome structure, secondary metabolite, and effector coding capacity across Cochliobolus pathogens.</title>
        <authorList>
            <person name="Condon B.J."/>
            <person name="Leng Y."/>
            <person name="Wu D."/>
            <person name="Bushley K.E."/>
            <person name="Ohm R.A."/>
            <person name="Otillar R."/>
            <person name="Martin J."/>
            <person name="Schackwitz W."/>
            <person name="Grimwood J."/>
            <person name="MohdZainudin N."/>
            <person name="Xue C."/>
            <person name="Wang R."/>
            <person name="Manning V.A."/>
            <person name="Dhillon B."/>
            <person name="Tu Z.J."/>
            <person name="Steffenson B.J."/>
            <person name="Salamov A."/>
            <person name="Sun H."/>
            <person name="Lowry S."/>
            <person name="LaButti K."/>
            <person name="Han J."/>
            <person name="Copeland A."/>
            <person name="Lindquist E."/>
            <person name="Barry K."/>
            <person name="Schmutz J."/>
            <person name="Baker S.E."/>
            <person name="Ciuffetti L.M."/>
            <person name="Grigoriev I.V."/>
            <person name="Zhong S."/>
            <person name="Turgeon B.G."/>
        </authorList>
    </citation>
    <scope>NUCLEOTIDE SEQUENCE [LARGE SCALE GENOMIC DNA]</scope>
    <source>
        <strain evidence="3 4">FI3</strain>
    </source>
</reference>
<proteinExistence type="predicted"/>
<dbReference type="HOGENOM" id="CLU_2811960_0_0_1"/>
<evidence type="ECO:0000313" key="3">
    <source>
        <dbReference type="EMBL" id="EUN32079.1"/>
    </source>
</evidence>
<dbReference type="EMBL" id="KI968695">
    <property type="protein sequence ID" value="EUN32079.1"/>
    <property type="molecule type" value="Genomic_DNA"/>
</dbReference>
<evidence type="ECO:0000256" key="1">
    <source>
        <dbReference type="SAM" id="MobiDB-lite"/>
    </source>
</evidence>
<gene>
    <name evidence="3" type="ORF">COCVIDRAFT_85967</name>
</gene>
<sequence>MTGCFFWFVSLVGGGGWSLHEKAQSLGKSRMSFFLFGFWCVCEKKRLSGADRSSKAPQARPSCGPGA</sequence>
<dbReference type="GeneID" id="26258384"/>
<name>W7EYQ5_BIPV3</name>
<evidence type="ECO:0008006" key="5">
    <source>
        <dbReference type="Google" id="ProtNLM"/>
    </source>
</evidence>
<keyword evidence="2" id="KW-0732">Signal</keyword>
<dbReference type="RefSeq" id="XP_014561709.1">
    <property type="nucleotide sequence ID" value="XM_014706223.1"/>
</dbReference>
<dbReference type="AlphaFoldDB" id="W7EYQ5"/>
<feature type="chain" id="PRO_5004894484" description="Secreted protein" evidence="2">
    <location>
        <begin position="19"/>
        <end position="67"/>
    </location>
</feature>
<feature type="region of interest" description="Disordered" evidence="1">
    <location>
        <begin position="48"/>
        <end position="67"/>
    </location>
</feature>
<protein>
    <recommendedName>
        <fullName evidence="5">Secreted protein</fullName>
    </recommendedName>
</protein>
<organism evidence="3 4">
    <name type="scientific">Bipolaris victoriae (strain FI3)</name>
    <name type="common">Victoria blight of oats agent</name>
    <name type="synonym">Cochliobolus victoriae</name>
    <dbReference type="NCBI Taxonomy" id="930091"/>
    <lineage>
        <taxon>Eukaryota</taxon>
        <taxon>Fungi</taxon>
        <taxon>Dikarya</taxon>
        <taxon>Ascomycota</taxon>
        <taxon>Pezizomycotina</taxon>
        <taxon>Dothideomycetes</taxon>
        <taxon>Pleosporomycetidae</taxon>
        <taxon>Pleosporales</taxon>
        <taxon>Pleosporineae</taxon>
        <taxon>Pleosporaceae</taxon>
        <taxon>Bipolaris</taxon>
    </lineage>
</organism>
<dbReference type="Proteomes" id="UP000054337">
    <property type="component" value="Unassembled WGS sequence"/>
</dbReference>
<evidence type="ECO:0000256" key="2">
    <source>
        <dbReference type="SAM" id="SignalP"/>
    </source>
</evidence>
<evidence type="ECO:0000313" key="4">
    <source>
        <dbReference type="Proteomes" id="UP000054337"/>
    </source>
</evidence>
<accession>W7EYQ5</accession>
<keyword evidence="4" id="KW-1185">Reference proteome</keyword>